<evidence type="ECO:0008006" key="4">
    <source>
        <dbReference type="Google" id="ProtNLM"/>
    </source>
</evidence>
<evidence type="ECO:0000313" key="2">
    <source>
        <dbReference type="EMBL" id="MET3732207.1"/>
    </source>
</evidence>
<keyword evidence="3" id="KW-1185">Reference proteome</keyword>
<feature type="transmembrane region" description="Helical" evidence="1">
    <location>
        <begin position="12"/>
        <end position="31"/>
    </location>
</feature>
<feature type="transmembrane region" description="Helical" evidence="1">
    <location>
        <begin position="43"/>
        <end position="60"/>
    </location>
</feature>
<keyword evidence="1" id="KW-0472">Membrane</keyword>
<gene>
    <name evidence="2" type="ORF">ABID46_001794</name>
</gene>
<keyword evidence="1" id="KW-0812">Transmembrane</keyword>
<sequence>MLILKVRSLGWKTLLLNIVAVSIPLFFIVYFGNSISSTTNQTYFVITSLSILGILNYLIVKNGSKPTEIKITNDSIHITNNNNKDIIHCSFDEISEYNIYRFINNRAGYIVRLKTDKFHYHSLLTWESFDKSTSKEISNFQELQSILNSKLSVKKKTSKIDLIYKFLSVSPYIILGLSLILLISLFIYIFNT</sequence>
<feature type="transmembrane region" description="Helical" evidence="1">
    <location>
        <begin position="162"/>
        <end position="190"/>
    </location>
</feature>
<dbReference type="EMBL" id="JBEPMO010000009">
    <property type="protein sequence ID" value="MET3732207.1"/>
    <property type="molecule type" value="Genomic_DNA"/>
</dbReference>
<accession>A0ABV2LUH3</accession>
<dbReference type="Proteomes" id="UP001549146">
    <property type="component" value="Unassembled WGS sequence"/>
</dbReference>
<reference evidence="2 3" key="1">
    <citation type="submission" date="2024-06" db="EMBL/GenBank/DDBJ databases">
        <title>Genomic Encyclopedia of Type Strains, Phase IV (KMG-IV): sequencing the most valuable type-strain genomes for metagenomic binning, comparative biology and taxonomic classification.</title>
        <authorList>
            <person name="Goeker M."/>
        </authorList>
    </citation>
    <scope>NUCLEOTIDE SEQUENCE [LARGE SCALE GENOMIC DNA]</scope>
    <source>
        <strain evidence="2 3">DSM 29388</strain>
    </source>
</reference>
<keyword evidence="1" id="KW-1133">Transmembrane helix</keyword>
<dbReference type="RefSeq" id="WP_354509209.1">
    <property type="nucleotide sequence ID" value="NZ_JBEPMO010000009.1"/>
</dbReference>
<proteinExistence type="predicted"/>
<organism evidence="2 3">
    <name type="scientific">Moheibacter stercoris</name>
    <dbReference type="NCBI Taxonomy" id="1628251"/>
    <lineage>
        <taxon>Bacteria</taxon>
        <taxon>Pseudomonadati</taxon>
        <taxon>Bacteroidota</taxon>
        <taxon>Flavobacteriia</taxon>
        <taxon>Flavobacteriales</taxon>
        <taxon>Weeksellaceae</taxon>
        <taxon>Moheibacter</taxon>
    </lineage>
</organism>
<protein>
    <recommendedName>
        <fullName evidence="4">PH domain-containing protein</fullName>
    </recommendedName>
</protein>
<evidence type="ECO:0000313" key="3">
    <source>
        <dbReference type="Proteomes" id="UP001549146"/>
    </source>
</evidence>
<name>A0ABV2LUH3_9FLAO</name>
<comment type="caution">
    <text evidence="2">The sequence shown here is derived from an EMBL/GenBank/DDBJ whole genome shotgun (WGS) entry which is preliminary data.</text>
</comment>
<evidence type="ECO:0000256" key="1">
    <source>
        <dbReference type="SAM" id="Phobius"/>
    </source>
</evidence>